<organism evidence="6">
    <name type="scientific">candidate division WOR-3 bacterium</name>
    <dbReference type="NCBI Taxonomy" id="2052148"/>
    <lineage>
        <taxon>Bacteria</taxon>
        <taxon>Bacteria division WOR-3</taxon>
    </lineage>
</organism>
<dbReference type="PROSITE" id="PS00647">
    <property type="entry name" value="THYMID_PHOSPHORYLASE"/>
    <property type="match status" value="1"/>
</dbReference>
<dbReference type="GO" id="GO:0006213">
    <property type="term" value="P:pyrimidine nucleoside metabolic process"/>
    <property type="evidence" value="ECO:0007669"/>
    <property type="project" value="InterPro"/>
</dbReference>
<dbReference type="InterPro" id="IPR017872">
    <property type="entry name" value="Pyrmidine_PPase_CS"/>
</dbReference>
<evidence type="ECO:0000256" key="1">
    <source>
        <dbReference type="ARBA" id="ARBA00006915"/>
    </source>
</evidence>
<dbReference type="Pfam" id="PF02885">
    <property type="entry name" value="Glycos_trans_3N"/>
    <property type="match status" value="1"/>
</dbReference>
<dbReference type="InterPro" id="IPR000312">
    <property type="entry name" value="Glycosyl_Trfase_fam3"/>
</dbReference>
<gene>
    <name evidence="6" type="ORF">ENW73_02140</name>
</gene>
<dbReference type="EMBL" id="DTLI01000051">
    <property type="protein sequence ID" value="HHS51654.1"/>
    <property type="molecule type" value="Genomic_DNA"/>
</dbReference>
<keyword evidence="3 6" id="KW-0328">Glycosyltransferase</keyword>
<comment type="caution">
    <text evidence="6">The sequence shown here is derived from an EMBL/GenBank/DDBJ whole genome shotgun (WGS) entry which is preliminary data.</text>
</comment>
<dbReference type="GO" id="GO:0009032">
    <property type="term" value="F:thymidine phosphorylase activity"/>
    <property type="evidence" value="ECO:0007669"/>
    <property type="project" value="UniProtKB-EC"/>
</dbReference>
<dbReference type="SUPFAM" id="SSF52418">
    <property type="entry name" value="Nucleoside phosphorylase/phosphoribosyltransferase catalytic domain"/>
    <property type="match status" value="1"/>
</dbReference>
<evidence type="ECO:0000256" key="3">
    <source>
        <dbReference type="ARBA" id="ARBA00022676"/>
    </source>
</evidence>
<dbReference type="PANTHER" id="PTHR10515">
    <property type="entry name" value="THYMIDINE PHOSPHORYLASE"/>
    <property type="match status" value="1"/>
</dbReference>
<dbReference type="GO" id="GO:0005829">
    <property type="term" value="C:cytosol"/>
    <property type="evidence" value="ECO:0007669"/>
    <property type="project" value="TreeGrafter"/>
</dbReference>
<dbReference type="SMART" id="SM00941">
    <property type="entry name" value="PYNP_C"/>
    <property type="match status" value="1"/>
</dbReference>
<comment type="subunit">
    <text evidence="2">Homodimer.</text>
</comment>
<dbReference type="PANTHER" id="PTHR10515:SF0">
    <property type="entry name" value="THYMIDINE PHOSPHORYLASE"/>
    <property type="match status" value="1"/>
</dbReference>
<dbReference type="Gene3D" id="3.90.1170.30">
    <property type="entry name" value="Pyrimidine nucleoside phosphorylase-like, C-terminal domain"/>
    <property type="match status" value="1"/>
</dbReference>
<dbReference type="InterPro" id="IPR017459">
    <property type="entry name" value="Glycosyl_Trfase_fam3_N_dom"/>
</dbReference>
<dbReference type="InterPro" id="IPR018090">
    <property type="entry name" value="Pyrmidine_PPas_bac/euk"/>
</dbReference>
<dbReference type="Gene3D" id="1.20.970.10">
    <property type="entry name" value="Transferase, Pyrimidine Nucleoside Phosphorylase, Chain C"/>
    <property type="match status" value="1"/>
</dbReference>
<protein>
    <submittedName>
        <fullName evidence="6">Thymidine phosphorylase</fullName>
        <ecNumber evidence="6">2.4.2.4</ecNumber>
    </submittedName>
</protein>
<dbReference type="AlphaFoldDB" id="A0A7C6E9Q2"/>
<dbReference type="InterPro" id="IPR036566">
    <property type="entry name" value="PYNP-like_C_sf"/>
</dbReference>
<dbReference type="InterPro" id="IPR000053">
    <property type="entry name" value="Thymidine/pyrmidine_PPase"/>
</dbReference>
<dbReference type="EC" id="2.4.2.4" evidence="6"/>
<accession>A0A7C6E9Q2</accession>
<comment type="similarity">
    <text evidence="1">Belongs to the thymidine/pyrimidine-nucleoside phosphorylase family.</text>
</comment>
<dbReference type="Pfam" id="PF00591">
    <property type="entry name" value="Glycos_transf_3"/>
    <property type="match status" value="1"/>
</dbReference>
<dbReference type="InterPro" id="IPR035902">
    <property type="entry name" value="Nuc_phospho_transferase"/>
</dbReference>
<dbReference type="PIRSF" id="PIRSF000478">
    <property type="entry name" value="TP_PyNP"/>
    <property type="match status" value="1"/>
</dbReference>
<dbReference type="Gene3D" id="3.40.1030.10">
    <property type="entry name" value="Nucleoside phosphorylase/phosphoribosyltransferase catalytic domain"/>
    <property type="match status" value="1"/>
</dbReference>
<reference evidence="6" key="1">
    <citation type="journal article" date="2020" name="mSystems">
        <title>Genome- and Community-Level Interaction Insights into Carbon Utilization and Element Cycling Functions of Hydrothermarchaeota in Hydrothermal Sediment.</title>
        <authorList>
            <person name="Zhou Z."/>
            <person name="Liu Y."/>
            <person name="Xu W."/>
            <person name="Pan J."/>
            <person name="Luo Z.H."/>
            <person name="Li M."/>
        </authorList>
    </citation>
    <scope>NUCLEOTIDE SEQUENCE [LARGE SCALE GENOMIC DNA]</scope>
    <source>
        <strain evidence="6">SpSt-876</strain>
    </source>
</reference>
<dbReference type="GO" id="GO:0006206">
    <property type="term" value="P:pyrimidine nucleobase metabolic process"/>
    <property type="evidence" value="ECO:0007669"/>
    <property type="project" value="InterPro"/>
</dbReference>
<dbReference type="InterPro" id="IPR013102">
    <property type="entry name" value="PYNP_C"/>
</dbReference>
<dbReference type="FunFam" id="3.40.1030.10:FF:000003">
    <property type="entry name" value="Pyrimidine-nucleoside phosphorylase"/>
    <property type="match status" value="1"/>
</dbReference>
<dbReference type="SUPFAM" id="SSF54680">
    <property type="entry name" value="Pyrimidine nucleoside phosphorylase C-terminal domain"/>
    <property type="match status" value="1"/>
</dbReference>
<feature type="domain" description="Pyrimidine nucleoside phosphorylase C-terminal" evidence="5">
    <location>
        <begin position="345"/>
        <end position="419"/>
    </location>
</feature>
<evidence type="ECO:0000313" key="6">
    <source>
        <dbReference type="EMBL" id="HHS51654.1"/>
    </source>
</evidence>
<dbReference type="InterPro" id="IPR036320">
    <property type="entry name" value="Glycosyl_Trfase_fam3_N_dom_sf"/>
</dbReference>
<dbReference type="NCBIfam" id="NF004490">
    <property type="entry name" value="PRK05820.1"/>
    <property type="match status" value="1"/>
</dbReference>
<sequence length="433" mass="46767">MTVYEIIKKKRDGKELSREEINFLIEGYTQEKIPDYQLAAFLMAVYFQGMSFEETTNLTLAMMNSGKVFDLSSISGMKIDKHSTGGVGDKVSLVLAPLVSACGVIVPMVSGRGLGHTGGTLDKLESIPGFRTNLSYQEFIANLKTIGIAMIGQTEELAPADKKIYALRDVTATVDSIPLIAASIMSKKLAEGIDGLVLDVKTGQGAFMTRLPLARKLAKTMIEIGKRMNKKVIAFITDMSEPLGKTVGNALEVIEAIAALKGKGEKDLMEVVFTLGEAMLIMGGKVKTKTGARKLLKDAIETKSGLRKFEELIKYQGGDAKVIEDYSLLPTAKYQIEVRSDKTGYVSKIDTQRIGLLAIELGAGRKKIEGKIDSAVGFVINKKIGDKVKIGDSLAIVLANNEPQAKAIAQELVGCYSLAKSPVPKPKLIISQV</sequence>
<dbReference type="GO" id="GO:0004645">
    <property type="term" value="F:1,4-alpha-oligoglucan phosphorylase activity"/>
    <property type="evidence" value="ECO:0007669"/>
    <property type="project" value="InterPro"/>
</dbReference>
<dbReference type="SUPFAM" id="SSF47648">
    <property type="entry name" value="Nucleoside phosphorylase/phosphoribosyltransferase N-terminal domain"/>
    <property type="match status" value="1"/>
</dbReference>
<evidence type="ECO:0000259" key="5">
    <source>
        <dbReference type="SMART" id="SM00941"/>
    </source>
</evidence>
<dbReference type="NCBIfam" id="TIGR02644">
    <property type="entry name" value="Y_phosphoryl"/>
    <property type="match status" value="1"/>
</dbReference>
<evidence type="ECO:0000256" key="4">
    <source>
        <dbReference type="ARBA" id="ARBA00022679"/>
    </source>
</evidence>
<name>A0A7C6E9Q2_UNCW3</name>
<evidence type="ECO:0000256" key="2">
    <source>
        <dbReference type="ARBA" id="ARBA00011738"/>
    </source>
</evidence>
<keyword evidence="4 6" id="KW-0808">Transferase</keyword>
<dbReference type="Pfam" id="PF07831">
    <property type="entry name" value="PYNP_C"/>
    <property type="match status" value="1"/>
</dbReference>
<proteinExistence type="inferred from homology"/>